<evidence type="ECO:0000256" key="5">
    <source>
        <dbReference type="ARBA" id="ARBA00022786"/>
    </source>
</evidence>
<dbReference type="GO" id="GO:0061723">
    <property type="term" value="P:glycophagy"/>
    <property type="evidence" value="ECO:0007669"/>
    <property type="project" value="TreeGrafter"/>
</dbReference>
<dbReference type="InterPro" id="IPR007135">
    <property type="entry name" value="Atg3/Atg10"/>
</dbReference>
<dbReference type="GO" id="GO:0000045">
    <property type="term" value="P:autophagosome assembly"/>
    <property type="evidence" value="ECO:0007669"/>
    <property type="project" value="TreeGrafter"/>
</dbReference>
<evidence type="ECO:0000256" key="4">
    <source>
        <dbReference type="ARBA" id="ARBA00022490"/>
    </source>
</evidence>
<evidence type="ECO:0000256" key="2">
    <source>
        <dbReference type="ARBA" id="ARBA00007683"/>
    </source>
</evidence>
<dbReference type="PANTHER" id="PTHR12866">
    <property type="entry name" value="UBIQUITIN-LIKE-CONJUGATING ENZYME ATG3"/>
    <property type="match status" value="1"/>
</dbReference>
<keyword evidence="4" id="KW-0963">Cytoplasm</keyword>
<evidence type="ECO:0000256" key="3">
    <source>
        <dbReference type="ARBA" id="ARBA00022448"/>
    </source>
</evidence>
<dbReference type="GO" id="GO:0015031">
    <property type="term" value="P:protein transport"/>
    <property type="evidence" value="ECO:0007669"/>
    <property type="project" value="UniProtKB-KW"/>
</dbReference>
<evidence type="ECO:0000256" key="1">
    <source>
        <dbReference type="ARBA" id="ARBA00004496"/>
    </source>
</evidence>
<keyword evidence="7" id="KW-0072">Autophagy</keyword>
<gene>
    <name evidence="8" type="ORF">ALAG00032_LOCUS14548</name>
</gene>
<dbReference type="PANTHER" id="PTHR12866:SF2">
    <property type="entry name" value="UBIQUITIN-LIKE-CONJUGATING ENZYME ATG3"/>
    <property type="match status" value="1"/>
</dbReference>
<dbReference type="EMBL" id="HBIJ01022321">
    <property type="protein sequence ID" value="CAE0373746.1"/>
    <property type="molecule type" value="Transcribed_RNA"/>
</dbReference>
<organism evidence="8">
    <name type="scientific">Aureoumbra lagunensis</name>
    <dbReference type="NCBI Taxonomy" id="44058"/>
    <lineage>
        <taxon>Eukaryota</taxon>
        <taxon>Sar</taxon>
        <taxon>Stramenopiles</taxon>
        <taxon>Ochrophyta</taxon>
        <taxon>Pelagophyceae</taxon>
        <taxon>Pelagomonadales</taxon>
        <taxon>Aureoumbra</taxon>
    </lineage>
</organism>
<evidence type="ECO:0008006" key="9">
    <source>
        <dbReference type="Google" id="ProtNLM"/>
    </source>
</evidence>
<dbReference type="AlphaFoldDB" id="A0A7S3NPB1"/>
<dbReference type="GO" id="GO:0000407">
    <property type="term" value="C:phagophore assembly site"/>
    <property type="evidence" value="ECO:0007669"/>
    <property type="project" value="TreeGrafter"/>
</dbReference>
<dbReference type="Pfam" id="PF03987">
    <property type="entry name" value="Autophagy_act_C"/>
    <property type="match status" value="1"/>
</dbReference>
<proteinExistence type="inferred from homology"/>
<dbReference type="Gene3D" id="3.30.1460.50">
    <property type="match status" value="1"/>
</dbReference>
<comment type="similarity">
    <text evidence="2">Belongs to the ATG3 family.</text>
</comment>
<comment type="subcellular location">
    <subcellularLocation>
        <location evidence="1">Cytoplasm</location>
    </subcellularLocation>
</comment>
<reference evidence="8" key="1">
    <citation type="submission" date="2021-01" db="EMBL/GenBank/DDBJ databases">
        <authorList>
            <person name="Corre E."/>
            <person name="Pelletier E."/>
            <person name="Niang G."/>
            <person name="Scheremetjew M."/>
            <person name="Finn R."/>
            <person name="Kale V."/>
            <person name="Holt S."/>
            <person name="Cochrane G."/>
            <person name="Meng A."/>
            <person name="Brown T."/>
            <person name="Cohen L."/>
        </authorList>
    </citation>
    <scope>NUCLEOTIDE SEQUENCE</scope>
    <source>
        <strain evidence="8">CCMP1510</strain>
    </source>
</reference>
<dbReference type="GO" id="GO:0000422">
    <property type="term" value="P:autophagy of mitochondrion"/>
    <property type="evidence" value="ECO:0007669"/>
    <property type="project" value="TreeGrafter"/>
</dbReference>
<evidence type="ECO:0000313" key="8">
    <source>
        <dbReference type="EMBL" id="CAE0373746.1"/>
    </source>
</evidence>
<dbReference type="GO" id="GO:0044804">
    <property type="term" value="P:nucleophagy"/>
    <property type="evidence" value="ECO:0007669"/>
    <property type="project" value="TreeGrafter"/>
</dbReference>
<evidence type="ECO:0000256" key="6">
    <source>
        <dbReference type="ARBA" id="ARBA00022927"/>
    </source>
</evidence>
<sequence length="290" mass="33079">MVGILSKAKEVRERLYPILKESAFLDRGVLTPEEFIQAGDELCQKCPTWQWSSGDPCNKKKYLPNNKQFLITNNVPCPERAKAVESSVDASILAEIEGDEWVTATTIHDSTRADEEEEEIFGLSEKEEDPQLDDLEDSTIIDHDEATVAPGGGKKQIDNTRNKAESDNILKTRTYDLSITYDKYWQTPRMWLFGYDEQARPLTQTQVFEDIVLDYARRTVTFESHPHLSGAPHASIHPCKHPAAMKRIIDNYLKSDQPPRPDQALFLFLKFISSVVPTIRYDFTLDVQLS</sequence>
<dbReference type="GO" id="GO:0005829">
    <property type="term" value="C:cytosol"/>
    <property type="evidence" value="ECO:0007669"/>
    <property type="project" value="TreeGrafter"/>
</dbReference>
<keyword evidence="5" id="KW-0833">Ubl conjugation pathway</keyword>
<keyword evidence="3" id="KW-0813">Transport</keyword>
<evidence type="ECO:0000256" key="7">
    <source>
        <dbReference type="ARBA" id="ARBA00023006"/>
    </source>
</evidence>
<dbReference type="GO" id="GO:0019776">
    <property type="term" value="F:Atg8-family ligase activity"/>
    <property type="evidence" value="ECO:0007669"/>
    <property type="project" value="TreeGrafter"/>
</dbReference>
<keyword evidence="6" id="KW-0653">Protein transport</keyword>
<protein>
    <recommendedName>
        <fullName evidence="9">Autophagy-related protein 3</fullName>
    </recommendedName>
</protein>
<accession>A0A7S3NPB1</accession>
<name>A0A7S3NPB1_9STRA</name>